<proteinExistence type="inferred from homology"/>
<comment type="caution">
    <text evidence="11">The sequence shown here is derived from an EMBL/GenBank/DDBJ whole genome shotgun (WGS) entry which is preliminary data.</text>
</comment>
<sequence length="488" mass="55528">MSGNAPFVQRRAGLLLHPTSLPGDHGSGDLGPNAYRFIEFMAACGFTMWQTLPLGPPHDDLSPYSAQSVHAGNPRLIALEPLIEAGWLQEDGGGQGWDYRQQRLAEAYRSFVNDGGSRHEDYIAFQAQHAYWLDDYVLYQAIRKAHDQWAWFDWPTELRDREPEAIAAARKDYAESIAQYTFEQFLFFQQWITLKRYANEHGILIFGDIPLFVGYDSADVWAQREAFQLDQSGQRKVVAGVPPDYFSETGQLWGNPHYSWKAMQADGFEWWKQRIRTQFTQFDLLRIDHFRGLEAYWEIPADADTAVHGRWQQAPGHELLNTLQQEFGELPLVAEDLGIITDDVEALRDAHNLPGMKVLHFAFGGGANNPYLPHNHIVNSVVYTGTHDNNTTLGWFEELDESTRAHVFGYLGGDAGQMPELLVRTALASVARLAIIPMQDVLKLGGEDRMNRPGTPDGNWTWQFQWEQVEPQLAGRYRSLLSMYGRIV</sequence>
<keyword evidence="7 10" id="KW-0119">Carbohydrate metabolism</keyword>
<evidence type="ECO:0000256" key="1">
    <source>
        <dbReference type="ARBA" id="ARBA00000439"/>
    </source>
</evidence>
<dbReference type="GO" id="GO:0005975">
    <property type="term" value="P:carbohydrate metabolic process"/>
    <property type="evidence" value="ECO:0007669"/>
    <property type="project" value="InterPro"/>
</dbReference>
<evidence type="ECO:0000256" key="8">
    <source>
        <dbReference type="ARBA" id="ARBA00031423"/>
    </source>
</evidence>
<comment type="similarity">
    <text evidence="2 10">Belongs to the disproportionating enzyme family.</text>
</comment>
<dbReference type="InterPro" id="IPR003385">
    <property type="entry name" value="Glyco_hydro_77"/>
</dbReference>
<dbReference type="Gene3D" id="3.20.20.80">
    <property type="entry name" value="Glycosidases"/>
    <property type="match status" value="1"/>
</dbReference>
<evidence type="ECO:0000256" key="10">
    <source>
        <dbReference type="RuleBase" id="RU361207"/>
    </source>
</evidence>
<organism evidence="11 12">
    <name type="scientific">Candidatus Contendibacter odensensis</name>
    <dbReference type="NCBI Taxonomy" id="1400860"/>
    <lineage>
        <taxon>Bacteria</taxon>
        <taxon>Pseudomonadati</taxon>
        <taxon>Pseudomonadota</taxon>
        <taxon>Gammaproteobacteria</taxon>
        <taxon>Candidatus Competibacteraceae</taxon>
        <taxon>Candidatus Contendibacter</taxon>
    </lineage>
</organism>
<comment type="catalytic activity">
    <reaction evidence="1 10">
        <text>Transfers a segment of a (1-&gt;4)-alpha-D-glucan to a new position in an acceptor, which may be glucose or a (1-&gt;4)-alpha-D-glucan.</text>
        <dbReference type="EC" id="2.4.1.25"/>
    </reaction>
</comment>
<dbReference type="Pfam" id="PF02446">
    <property type="entry name" value="Glyco_hydro_77"/>
    <property type="match status" value="1"/>
</dbReference>
<dbReference type="NCBIfam" id="NF011080">
    <property type="entry name" value="PRK14508.1-3"/>
    <property type="match status" value="1"/>
</dbReference>
<evidence type="ECO:0000256" key="3">
    <source>
        <dbReference type="ARBA" id="ARBA00012560"/>
    </source>
</evidence>
<reference evidence="11 12" key="1">
    <citation type="submission" date="2017-10" db="EMBL/GenBank/DDBJ databases">
        <title>Novel microbial diversity and functional potential in the marine mammal oral microbiome.</title>
        <authorList>
            <person name="Dudek N.K."/>
            <person name="Sun C.L."/>
            <person name="Burstein D."/>
            <person name="Kantor R.S."/>
            <person name="Aliaga Goltsman D.S."/>
            <person name="Bik E.M."/>
            <person name="Thomas B.C."/>
            <person name="Banfield J.F."/>
            <person name="Relman D.A."/>
        </authorList>
    </citation>
    <scope>NUCLEOTIDE SEQUENCE [LARGE SCALE GENOMIC DNA]</scope>
    <source>
        <strain evidence="11">DOLJORAL78_50_517</strain>
    </source>
</reference>
<evidence type="ECO:0000256" key="2">
    <source>
        <dbReference type="ARBA" id="ARBA00005684"/>
    </source>
</evidence>
<evidence type="ECO:0000256" key="9">
    <source>
        <dbReference type="ARBA" id="ARBA00031501"/>
    </source>
</evidence>
<evidence type="ECO:0000313" key="12">
    <source>
        <dbReference type="Proteomes" id="UP000229278"/>
    </source>
</evidence>
<dbReference type="InterPro" id="IPR017853">
    <property type="entry name" value="GH"/>
</dbReference>
<gene>
    <name evidence="11" type="primary">malQ</name>
    <name evidence="11" type="ORF">CSA09_04610</name>
</gene>
<dbReference type="Proteomes" id="UP000229278">
    <property type="component" value="Unassembled WGS sequence"/>
</dbReference>
<evidence type="ECO:0000313" key="11">
    <source>
        <dbReference type="EMBL" id="PIE82835.1"/>
    </source>
</evidence>
<evidence type="ECO:0000256" key="7">
    <source>
        <dbReference type="ARBA" id="ARBA00023277"/>
    </source>
</evidence>
<name>A0A2G6PE71_9GAMM</name>
<dbReference type="PANTHER" id="PTHR32438:SF5">
    <property type="entry name" value="4-ALPHA-GLUCANOTRANSFERASE DPE1, CHLOROPLASTIC_AMYLOPLASTIC"/>
    <property type="match status" value="1"/>
</dbReference>
<keyword evidence="5 10" id="KW-0328">Glycosyltransferase</keyword>
<dbReference type="PANTHER" id="PTHR32438">
    <property type="entry name" value="4-ALPHA-GLUCANOTRANSFERASE DPE1, CHLOROPLASTIC/AMYLOPLASTIC"/>
    <property type="match status" value="1"/>
</dbReference>
<dbReference type="GO" id="GO:0004134">
    <property type="term" value="F:4-alpha-glucanotransferase activity"/>
    <property type="evidence" value="ECO:0007669"/>
    <property type="project" value="UniProtKB-EC"/>
</dbReference>
<dbReference type="NCBIfam" id="TIGR00217">
    <property type="entry name" value="malQ"/>
    <property type="match status" value="1"/>
</dbReference>
<evidence type="ECO:0000256" key="5">
    <source>
        <dbReference type="ARBA" id="ARBA00022676"/>
    </source>
</evidence>
<dbReference type="SUPFAM" id="SSF51445">
    <property type="entry name" value="(Trans)glycosidases"/>
    <property type="match status" value="1"/>
</dbReference>
<evidence type="ECO:0000256" key="6">
    <source>
        <dbReference type="ARBA" id="ARBA00022679"/>
    </source>
</evidence>
<accession>A0A2G6PE71</accession>
<dbReference type="EC" id="2.4.1.25" evidence="3 10"/>
<protein>
    <recommendedName>
        <fullName evidence="4 10">4-alpha-glucanotransferase</fullName>
        <ecNumber evidence="3 10">2.4.1.25</ecNumber>
    </recommendedName>
    <alternativeName>
        <fullName evidence="8 10">Amylomaltase</fullName>
    </alternativeName>
    <alternativeName>
        <fullName evidence="9 10">Disproportionating enzyme</fullName>
    </alternativeName>
</protein>
<keyword evidence="6 10" id="KW-0808">Transferase</keyword>
<dbReference type="EMBL" id="PDTV01000011">
    <property type="protein sequence ID" value="PIE82835.1"/>
    <property type="molecule type" value="Genomic_DNA"/>
</dbReference>
<dbReference type="AlphaFoldDB" id="A0A2G6PE71"/>
<evidence type="ECO:0000256" key="4">
    <source>
        <dbReference type="ARBA" id="ARBA00020295"/>
    </source>
</evidence>